<sequence>MESMKFLIKPLDSTNYAAWCSDIKVLLLERNCWDIVAEREAAPFVKEGDEIDARKLKEFNSRFNRAYRYYNIYELKVDSNNHKFERVEAVLDPDYVTNKIPLRTASYIDNNEIVLDEIDRESKSSDESESESKSFSEKVVNRIRTSVLRTDGKRTDIYYYEEDKKQRKKLKIIVPKTN</sequence>
<protein>
    <submittedName>
        <fullName evidence="2">Uncharacterized protein</fullName>
    </submittedName>
</protein>
<reference evidence="2 3" key="1">
    <citation type="journal article" date="2019" name="Sci. Rep.">
        <title>Orb-weaving spider Araneus ventricosus genome elucidates the spidroin gene catalogue.</title>
        <authorList>
            <person name="Kono N."/>
            <person name="Nakamura H."/>
            <person name="Ohtoshi R."/>
            <person name="Moran D.A.P."/>
            <person name="Shinohara A."/>
            <person name="Yoshida Y."/>
            <person name="Fujiwara M."/>
            <person name="Mori M."/>
            <person name="Tomita M."/>
            <person name="Arakawa K."/>
        </authorList>
    </citation>
    <scope>NUCLEOTIDE SEQUENCE [LARGE SCALE GENOMIC DNA]</scope>
</reference>
<comment type="caution">
    <text evidence="2">The sequence shown here is derived from an EMBL/GenBank/DDBJ whole genome shotgun (WGS) entry which is preliminary data.</text>
</comment>
<evidence type="ECO:0000313" key="2">
    <source>
        <dbReference type="EMBL" id="GBM15313.1"/>
    </source>
</evidence>
<evidence type="ECO:0000313" key="3">
    <source>
        <dbReference type="Proteomes" id="UP000499080"/>
    </source>
</evidence>
<dbReference type="OrthoDB" id="116316at2759"/>
<dbReference type="AlphaFoldDB" id="A0A4Y2DET8"/>
<gene>
    <name evidence="2" type="ORF">AVEN_210942_1</name>
</gene>
<proteinExistence type="predicted"/>
<organism evidence="2 3">
    <name type="scientific">Araneus ventricosus</name>
    <name type="common">Orbweaver spider</name>
    <name type="synonym">Epeira ventricosa</name>
    <dbReference type="NCBI Taxonomy" id="182803"/>
    <lineage>
        <taxon>Eukaryota</taxon>
        <taxon>Metazoa</taxon>
        <taxon>Ecdysozoa</taxon>
        <taxon>Arthropoda</taxon>
        <taxon>Chelicerata</taxon>
        <taxon>Arachnida</taxon>
        <taxon>Araneae</taxon>
        <taxon>Araneomorphae</taxon>
        <taxon>Entelegynae</taxon>
        <taxon>Araneoidea</taxon>
        <taxon>Araneidae</taxon>
        <taxon>Araneus</taxon>
    </lineage>
</organism>
<feature type="compositionally biased region" description="Basic and acidic residues" evidence="1">
    <location>
        <begin position="120"/>
        <end position="138"/>
    </location>
</feature>
<feature type="region of interest" description="Disordered" evidence="1">
    <location>
        <begin position="119"/>
        <end position="138"/>
    </location>
</feature>
<dbReference type="Proteomes" id="UP000499080">
    <property type="component" value="Unassembled WGS sequence"/>
</dbReference>
<name>A0A4Y2DET8_ARAVE</name>
<dbReference type="EMBL" id="BGPR01000358">
    <property type="protein sequence ID" value="GBM15313.1"/>
    <property type="molecule type" value="Genomic_DNA"/>
</dbReference>
<evidence type="ECO:0000256" key="1">
    <source>
        <dbReference type="SAM" id="MobiDB-lite"/>
    </source>
</evidence>
<keyword evidence="3" id="KW-1185">Reference proteome</keyword>
<accession>A0A4Y2DET8</accession>